<keyword evidence="6 7" id="KW-0472">Membrane</keyword>
<sequence length="691" mass="72789">MMVEDHSVAAPLRRLAGLSPASIAAMITLIVGALCVALEPTLPWLVKYPAAWSIPASDWIGSALTWFLGLIKPAMRIISAGLAYPMDWAHALFTFVPWPLTIGLVTALGWYIGGLSLAALGLGGLIFVLASGYWLESMSTLSLVAVSVPLALLTGGATGILANEFPKFKNAIQTVLDVMQTVPTFAYLTPLLFLFGFGPVVGLIASAIYAAPPMARNVILGLERVESDIKEAAIMSGGTRLQQLFLIEIPSAKTQIMVGVNQCLMAALSMVIIAAVIGGFKDIGWEVLLTMRKAQFGPSLMAGLVIVVFAMIIDRYSGKLATERSRYDGRVALAIGAVGLVAALAFWGKLSNPSSITLLDPVASWLDQSLTGFLKQNGGALDSIKNGAMFYALLPLRIGLDGAVLPFTWGFQWTPVMSAAFIAVAAAAGLVLALRGRVALGIILVIIAGVIETGVSDLPWPFLLVGAGALGWVSGGRKLATFAFVMLGLVLISGLWDRALLSLYMSGASVITCAVLGGAIGLLCAISPMAWRVVLPICDMLQTIPLFVFLIPVLMFFQIGEFSAFLAICLYAIVPMIRYTRHGLVTTPEELIEAAVSSGATEWQTMIEVRAPYAAPTILLGLNQTILYAFAMLVIAALIGTTGLGQSIYGALAGADVGLGITSGAAMAILALVADRLVQGFAEERRQALGL</sequence>
<evidence type="ECO:0000313" key="9">
    <source>
        <dbReference type="EMBL" id="SLN21379.1"/>
    </source>
</evidence>
<dbReference type="AlphaFoldDB" id="A0A1Y5RN59"/>
<dbReference type="PANTHER" id="PTHR47737:SF1">
    <property type="entry name" value="GLYCINE BETAINE_PROLINE BETAINE TRANSPORT SYSTEM PERMEASE PROTEIN PROW"/>
    <property type="match status" value="1"/>
</dbReference>
<feature type="domain" description="ABC transmembrane type-1" evidence="8">
    <location>
        <begin position="499"/>
        <end position="678"/>
    </location>
</feature>
<evidence type="ECO:0000259" key="8">
    <source>
        <dbReference type="PROSITE" id="PS50928"/>
    </source>
</evidence>
<comment type="similarity">
    <text evidence="7">Belongs to the binding-protein-dependent transport system permease family.</text>
</comment>
<evidence type="ECO:0000256" key="3">
    <source>
        <dbReference type="ARBA" id="ARBA00022475"/>
    </source>
</evidence>
<feature type="transmembrane region" description="Helical" evidence="7">
    <location>
        <begin position="479"/>
        <end position="496"/>
    </location>
</feature>
<feature type="transmembrane region" description="Helical" evidence="7">
    <location>
        <begin position="440"/>
        <end position="473"/>
    </location>
</feature>
<feature type="transmembrane region" description="Helical" evidence="7">
    <location>
        <begin position="52"/>
        <end position="71"/>
    </location>
</feature>
<keyword evidence="10" id="KW-1185">Reference proteome</keyword>
<feature type="transmembrane region" description="Helical" evidence="7">
    <location>
        <begin position="626"/>
        <end position="645"/>
    </location>
</feature>
<dbReference type="GO" id="GO:0015871">
    <property type="term" value="P:choline transport"/>
    <property type="evidence" value="ECO:0007669"/>
    <property type="project" value="TreeGrafter"/>
</dbReference>
<dbReference type="InterPro" id="IPR035906">
    <property type="entry name" value="MetI-like_sf"/>
</dbReference>
<accession>A0A1Y5RN59</accession>
<feature type="transmembrane region" description="Helical" evidence="7">
    <location>
        <begin position="329"/>
        <end position="348"/>
    </location>
</feature>
<dbReference type="InterPro" id="IPR000515">
    <property type="entry name" value="MetI-like"/>
</dbReference>
<dbReference type="Pfam" id="PF00528">
    <property type="entry name" value="BPD_transp_1"/>
    <property type="match status" value="2"/>
</dbReference>
<dbReference type="RefSeq" id="WP_085891162.1">
    <property type="nucleotide sequence ID" value="NZ_FWFL01000002.1"/>
</dbReference>
<evidence type="ECO:0000256" key="2">
    <source>
        <dbReference type="ARBA" id="ARBA00022448"/>
    </source>
</evidence>
<feature type="transmembrane region" description="Helical" evidence="7">
    <location>
        <begin position="543"/>
        <end position="574"/>
    </location>
</feature>
<feature type="transmembrane region" description="Helical" evidence="7">
    <location>
        <begin position="142"/>
        <end position="165"/>
    </location>
</feature>
<dbReference type="SUPFAM" id="SSF161098">
    <property type="entry name" value="MetI-like"/>
    <property type="match status" value="2"/>
</dbReference>
<keyword evidence="3" id="KW-1003">Cell membrane</keyword>
<dbReference type="EMBL" id="FWFL01000002">
    <property type="protein sequence ID" value="SLN21379.1"/>
    <property type="molecule type" value="Genomic_DNA"/>
</dbReference>
<feature type="transmembrane region" description="Helical" evidence="7">
    <location>
        <begin position="263"/>
        <end position="280"/>
    </location>
</feature>
<comment type="subcellular location">
    <subcellularLocation>
        <location evidence="1 7">Cell membrane</location>
        <topology evidence="1 7">Multi-pass membrane protein</topology>
    </subcellularLocation>
</comment>
<feature type="transmembrane region" description="Helical" evidence="7">
    <location>
        <begin position="413"/>
        <end position="433"/>
    </location>
</feature>
<feature type="transmembrane region" description="Helical" evidence="7">
    <location>
        <begin position="300"/>
        <end position="317"/>
    </location>
</feature>
<evidence type="ECO:0000256" key="6">
    <source>
        <dbReference type="ARBA" id="ARBA00023136"/>
    </source>
</evidence>
<dbReference type="GO" id="GO:0031460">
    <property type="term" value="P:glycine betaine transport"/>
    <property type="evidence" value="ECO:0007669"/>
    <property type="project" value="TreeGrafter"/>
</dbReference>
<evidence type="ECO:0000313" key="10">
    <source>
        <dbReference type="Proteomes" id="UP000193827"/>
    </source>
</evidence>
<feature type="domain" description="ABC transmembrane type-1" evidence="8">
    <location>
        <begin position="137"/>
        <end position="317"/>
    </location>
</feature>
<feature type="transmembrane region" description="Helical" evidence="7">
    <location>
        <begin position="118"/>
        <end position="135"/>
    </location>
</feature>
<dbReference type="PANTHER" id="PTHR47737">
    <property type="entry name" value="GLYCINE BETAINE/PROLINE BETAINE TRANSPORT SYSTEM PERMEASE PROTEIN PROW"/>
    <property type="match status" value="1"/>
</dbReference>
<proteinExistence type="inferred from homology"/>
<feature type="transmembrane region" description="Helical" evidence="7">
    <location>
        <begin position="21"/>
        <end position="46"/>
    </location>
</feature>
<feature type="transmembrane region" description="Helical" evidence="7">
    <location>
        <begin position="657"/>
        <end position="678"/>
    </location>
</feature>
<evidence type="ECO:0000256" key="4">
    <source>
        <dbReference type="ARBA" id="ARBA00022692"/>
    </source>
</evidence>
<feature type="transmembrane region" description="Helical" evidence="7">
    <location>
        <begin position="185"/>
        <end position="210"/>
    </location>
</feature>
<organism evidence="9 10">
    <name type="scientific">Roseovarius litorisediminis</name>
    <dbReference type="NCBI Taxonomy" id="1312363"/>
    <lineage>
        <taxon>Bacteria</taxon>
        <taxon>Pseudomonadati</taxon>
        <taxon>Pseudomonadota</taxon>
        <taxon>Alphaproteobacteria</taxon>
        <taxon>Rhodobacterales</taxon>
        <taxon>Roseobacteraceae</taxon>
        <taxon>Roseovarius</taxon>
    </lineage>
</organism>
<gene>
    <name evidence="9" type="primary">opuAB_2</name>
    <name evidence="9" type="ORF">PEL8287_00910</name>
</gene>
<reference evidence="9 10" key="1">
    <citation type="submission" date="2017-03" db="EMBL/GenBank/DDBJ databases">
        <authorList>
            <person name="Afonso C.L."/>
            <person name="Miller P.J."/>
            <person name="Scott M.A."/>
            <person name="Spackman E."/>
            <person name="Goraichik I."/>
            <person name="Dimitrov K.M."/>
            <person name="Suarez D.L."/>
            <person name="Swayne D.E."/>
        </authorList>
    </citation>
    <scope>NUCLEOTIDE SEQUENCE [LARGE SCALE GENOMIC DNA]</scope>
    <source>
        <strain evidence="9 10">CECT 8287</strain>
    </source>
</reference>
<keyword evidence="5 7" id="KW-1133">Transmembrane helix</keyword>
<feature type="transmembrane region" description="Helical" evidence="7">
    <location>
        <begin position="508"/>
        <end position="531"/>
    </location>
</feature>
<dbReference type="Proteomes" id="UP000193827">
    <property type="component" value="Unassembled WGS sequence"/>
</dbReference>
<dbReference type="GO" id="GO:0015226">
    <property type="term" value="F:carnitine transmembrane transporter activity"/>
    <property type="evidence" value="ECO:0007669"/>
    <property type="project" value="TreeGrafter"/>
</dbReference>
<dbReference type="GO" id="GO:0043190">
    <property type="term" value="C:ATP-binding cassette (ABC) transporter complex"/>
    <property type="evidence" value="ECO:0007669"/>
    <property type="project" value="TreeGrafter"/>
</dbReference>
<keyword evidence="2 7" id="KW-0813">Transport</keyword>
<protein>
    <submittedName>
        <fullName evidence="9">Glycine betaine transport system permease protein OpuAB</fullName>
    </submittedName>
</protein>
<keyword evidence="4 7" id="KW-0812">Transmembrane</keyword>
<dbReference type="Gene3D" id="1.10.3720.10">
    <property type="entry name" value="MetI-like"/>
    <property type="match status" value="2"/>
</dbReference>
<feature type="transmembrane region" description="Helical" evidence="7">
    <location>
        <begin position="92"/>
        <end position="112"/>
    </location>
</feature>
<dbReference type="CDD" id="cd06261">
    <property type="entry name" value="TM_PBP2"/>
    <property type="match status" value="2"/>
</dbReference>
<dbReference type="GO" id="GO:0005275">
    <property type="term" value="F:amine transmembrane transporter activity"/>
    <property type="evidence" value="ECO:0007669"/>
    <property type="project" value="TreeGrafter"/>
</dbReference>
<evidence type="ECO:0000256" key="1">
    <source>
        <dbReference type="ARBA" id="ARBA00004651"/>
    </source>
</evidence>
<name>A0A1Y5RN59_9RHOB</name>
<dbReference type="PROSITE" id="PS50928">
    <property type="entry name" value="ABC_TM1"/>
    <property type="match status" value="2"/>
</dbReference>
<evidence type="ECO:0000256" key="5">
    <source>
        <dbReference type="ARBA" id="ARBA00022989"/>
    </source>
</evidence>
<evidence type="ECO:0000256" key="7">
    <source>
        <dbReference type="RuleBase" id="RU363032"/>
    </source>
</evidence>